<dbReference type="CDD" id="cd01428">
    <property type="entry name" value="ADK"/>
    <property type="match status" value="1"/>
</dbReference>
<comment type="catalytic activity">
    <reaction evidence="7">
        <text>a ribonucleoside 5'-triphosphate + AMP = a ribonucleoside 5'-diphosphate + ADP</text>
        <dbReference type="Rhea" id="RHEA:13749"/>
        <dbReference type="ChEBI" id="CHEBI:57930"/>
        <dbReference type="ChEBI" id="CHEBI:61557"/>
        <dbReference type="ChEBI" id="CHEBI:456215"/>
        <dbReference type="ChEBI" id="CHEBI:456216"/>
        <dbReference type="EC" id="2.7.4.10"/>
    </reaction>
</comment>
<accession>A0A8X6FJB6</accession>
<feature type="domain" description="Adenylate kinase active site lid" evidence="8">
    <location>
        <begin position="125"/>
        <end position="160"/>
    </location>
</feature>
<comment type="caution">
    <text evidence="9">The sequence shown here is derived from an EMBL/GenBank/DDBJ whole genome shotgun (WGS) entry which is preliminary data.</text>
</comment>
<evidence type="ECO:0000256" key="1">
    <source>
        <dbReference type="ARBA" id="ARBA00004305"/>
    </source>
</evidence>
<dbReference type="InterPro" id="IPR000850">
    <property type="entry name" value="Adenylat/UMP-CMP_kin"/>
</dbReference>
<dbReference type="GO" id="GO:0046041">
    <property type="term" value="P:ITP metabolic process"/>
    <property type="evidence" value="ECO:0007669"/>
    <property type="project" value="UniProtKB-UniRule"/>
</dbReference>
<dbReference type="OrthoDB" id="439792at2759"/>
<dbReference type="SUPFAM" id="SSF52540">
    <property type="entry name" value="P-loop containing nucleoside triphosphate hydrolases"/>
    <property type="match status" value="1"/>
</dbReference>
<feature type="binding site" evidence="7">
    <location>
        <begin position="134"/>
        <end position="135"/>
    </location>
    <ligand>
        <name>GTP</name>
        <dbReference type="ChEBI" id="CHEBI:37565"/>
    </ligand>
</feature>
<protein>
    <recommendedName>
        <fullName evidence="7">GTP:AMP phosphotransferase, mitochondrial</fullName>
        <ecNumber evidence="7">2.7.4.10</ecNumber>
    </recommendedName>
    <alternativeName>
        <fullName evidence="7">Adenylate kinase 3</fullName>
        <shortName evidence="7">AK 3</shortName>
    </alternativeName>
</protein>
<dbReference type="AlphaFoldDB" id="A0A8X6FJB6"/>
<dbReference type="Gene3D" id="3.40.50.300">
    <property type="entry name" value="P-loop containing nucleotide triphosphate hydrolases"/>
    <property type="match status" value="1"/>
</dbReference>
<evidence type="ECO:0000256" key="3">
    <source>
        <dbReference type="ARBA" id="ARBA00022741"/>
    </source>
</evidence>
<feature type="binding site" evidence="7">
    <location>
        <position position="169"/>
    </location>
    <ligand>
        <name>AMP</name>
        <dbReference type="ChEBI" id="CHEBI:456215"/>
    </ligand>
</feature>
<dbReference type="InterPro" id="IPR027417">
    <property type="entry name" value="P-loop_NTPase"/>
</dbReference>
<organism evidence="9 10">
    <name type="scientific">Trichonephila clavata</name>
    <name type="common">Joro spider</name>
    <name type="synonym">Nephila clavata</name>
    <dbReference type="NCBI Taxonomy" id="2740835"/>
    <lineage>
        <taxon>Eukaryota</taxon>
        <taxon>Metazoa</taxon>
        <taxon>Ecdysozoa</taxon>
        <taxon>Arthropoda</taxon>
        <taxon>Chelicerata</taxon>
        <taxon>Arachnida</taxon>
        <taxon>Araneae</taxon>
        <taxon>Araneomorphae</taxon>
        <taxon>Entelegynae</taxon>
        <taxon>Araneoidea</taxon>
        <taxon>Nephilidae</taxon>
        <taxon>Trichonephila</taxon>
    </lineage>
</organism>
<keyword evidence="5 7" id="KW-0496">Mitochondrion</keyword>
<dbReference type="HAMAP" id="MF_03169">
    <property type="entry name" value="Adenylate_kinase_AK3"/>
    <property type="match status" value="1"/>
</dbReference>
<feature type="binding site" evidence="7">
    <location>
        <position position="125"/>
    </location>
    <ligand>
        <name>GTP</name>
        <dbReference type="ChEBI" id="CHEBI:37565"/>
    </ligand>
</feature>
<dbReference type="GO" id="GO:0046899">
    <property type="term" value="F:nucleoside triphosphate adenylate kinase activity"/>
    <property type="evidence" value="ECO:0007669"/>
    <property type="project" value="UniProtKB-UniRule"/>
</dbReference>
<evidence type="ECO:0000256" key="4">
    <source>
        <dbReference type="ARBA" id="ARBA00022777"/>
    </source>
</evidence>
<dbReference type="PROSITE" id="PS00113">
    <property type="entry name" value="ADENYLATE_KINASE"/>
    <property type="match status" value="1"/>
</dbReference>
<dbReference type="Pfam" id="PF05191">
    <property type="entry name" value="ADK_lid"/>
    <property type="match status" value="1"/>
</dbReference>
<dbReference type="HAMAP" id="MF_00235">
    <property type="entry name" value="Adenylate_kinase_Adk"/>
    <property type="match status" value="1"/>
</dbReference>
<feature type="binding site" evidence="7">
    <location>
        <position position="95"/>
    </location>
    <ligand>
        <name>AMP</name>
        <dbReference type="ChEBI" id="CHEBI:456215"/>
    </ligand>
</feature>
<feature type="binding site" evidence="7">
    <location>
        <begin position="88"/>
        <end position="91"/>
    </location>
    <ligand>
        <name>AMP</name>
        <dbReference type="ChEBI" id="CHEBI:456215"/>
    </ligand>
</feature>
<comment type="domain">
    <text evidence="7">Consists of three domains, a large central CORE domain and two small peripheral domains, NMPbind and LID, which undergo movements during catalysis. The LID domain closes over the site of phosphoryl transfer upon GTP binding. Assembling and dissambling the active center during each catalytic cycle provides an effective means to prevent GTP hydrolysis.</text>
</comment>
<feature type="binding site" evidence="7">
    <location>
        <position position="40"/>
    </location>
    <ligand>
        <name>AMP</name>
        <dbReference type="ChEBI" id="CHEBI:456215"/>
    </ligand>
</feature>
<evidence type="ECO:0000256" key="6">
    <source>
        <dbReference type="ARBA" id="ARBA00023134"/>
    </source>
</evidence>
<comment type="function">
    <text evidence="7">Involved in maintaining the homeostasis of cellular nucleotides by catalyzing the interconversion of nucleoside phosphates. Has GTP:AMP phosphotransferase and ITP:AMP phosphotransferase activities.</text>
</comment>
<dbReference type="PANTHER" id="PTHR23359">
    <property type="entry name" value="NUCLEOTIDE KINASE"/>
    <property type="match status" value="1"/>
</dbReference>
<dbReference type="InterPro" id="IPR006259">
    <property type="entry name" value="Adenyl_kin_sub"/>
</dbReference>
<name>A0A8X6FJB6_TRICU</name>
<gene>
    <name evidence="9" type="primary">Ak3</name>
    <name evidence="9" type="ORF">TNCT_378391</name>
</gene>
<feature type="binding site" evidence="7">
    <location>
        <position position="35"/>
    </location>
    <ligand>
        <name>AMP</name>
        <dbReference type="ChEBI" id="CHEBI:456215"/>
    </ligand>
</feature>
<dbReference type="Proteomes" id="UP000887116">
    <property type="component" value="Unassembled WGS sequence"/>
</dbReference>
<evidence type="ECO:0000256" key="7">
    <source>
        <dbReference type="HAMAP-Rule" id="MF_03169"/>
    </source>
</evidence>
<feature type="region of interest" description="LID" evidence="7">
    <location>
        <begin position="124"/>
        <end position="161"/>
    </location>
</feature>
<feature type="binding site" evidence="7">
    <location>
        <begin position="14"/>
        <end position="19"/>
    </location>
    <ligand>
        <name>GTP</name>
        <dbReference type="ChEBI" id="CHEBI:37565"/>
    </ligand>
</feature>
<feature type="region of interest" description="NMPbind" evidence="7">
    <location>
        <begin position="34"/>
        <end position="63"/>
    </location>
</feature>
<dbReference type="GO" id="GO:0005524">
    <property type="term" value="F:ATP binding"/>
    <property type="evidence" value="ECO:0007669"/>
    <property type="project" value="InterPro"/>
</dbReference>
<dbReference type="GO" id="GO:0005759">
    <property type="term" value="C:mitochondrial matrix"/>
    <property type="evidence" value="ECO:0007669"/>
    <property type="project" value="UniProtKB-SubCell"/>
</dbReference>
<comment type="similarity">
    <text evidence="7">Belongs to the adenylate kinase family. AK3 subfamily.</text>
</comment>
<feature type="binding site" evidence="7">
    <location>
        <position position="158"/>
    </location>
    <ligand>
        <name>AMP</name>
        <dbReference type="ChEBI" id="CHEBI:456215"/>
    </ligand>
</feature>
<dbReference type="GO" id="GO:0046039">
    <property type="term" value="P:GTP metabolic process"/>
    <property type="evidence" value="ECO:0007669"/>
    <property type="project" value="UniProtKB-UniRule"/>
</dbReference>
<keyword evidence="3 7" id="KW-0547">Nucleotide-binding</keyword>
<feature type="binding site" evidence="7">
    <location>
        <position position="198"/>
    </location>
    <ligand>
        <name>GTP</name>
        <dbReference type="ChEBI" id="CHEBI:37565"/>
    </ligand>
</feature>
<proteinExistence type="inferred from homology"/>
<dbReference type="EC" id="2.7.4.10" evidence="7"/>
<dbReference type="NCBIfam" id="TIGR01351">
    <property type="entry name" value="adk"/>
    <property type="match status" value="1"/>
</dbReference>
<reference evidence="9" key="1">
    <citation type="submission" date="2020-07" db="EMBL/GenBank/DDBJ databases">
        <title>Multicomponent nature underlies the extraordinary mechanical properties of spider dragline silk.</title>
        <authorList>
            <person name="Kono N."/>
            <person name="Nakamura H."/>
            <person name="Mori M."/>
            <person name="Yoshida Y."/>
            <person name="Ohtoshi R."/>
            <person name="Malay A.D."/>
            <person name="Moran D.A.P."/>
            <person name="Tomita M."/>
            <person name="Numata K."/>
            <person name="Arakawa K."/>
        </authorList>
    </citation>
    <scope>NUCLEOTIDE SEQUENCE</scope>
</reference>
<dbReference type="GO" id="GO:0005525">
    <property type="term" value="F:GTP binding"/>
    <property type="evidence" value="ECO:0007669"/>
    <property type="project" value="UniProtKB-KW"/>
</dbReference>
<keyword evidence="2 7" id="KW-0808">Transferase</keyword>
<evidence type="ECO:0000313" key="10">
    <source>
        <dbReference type="Proteomes" id="UP000887116"/>
    </source>
</evidence>
<dbReference type="GO" id="GO:0046033">
    <property type="term" value="P:AMP metabolic process"/>
    <property type="evidence" value="ECO:0007669"/>
    <property type="project" value="UniProtKB-UniRule"/>
</dbReference>
<evidence type="ECO:0000313" key="9">
    <source>
        <dbReference type="EMBL" id="GFQ81698.1"/>
    </source>
</evidence>
<dbReference type="FunFam" id="3.40.50.300:FF:000106">
    <property type="entry name" value="Adenylate kinase mitochondrial"/>
    <property type="match status" value="1"/>
</dbReference>
<feature type="binding site" evidence="7">
    <location>
        <begin position="61"/>
        <end position="63"/>
    </location>
    <ligand>
        <name>AMP</name>
        <dbReference type="ChEBI" id="CHEBI:456215"/>
    </ligand>
</feature>
<keyword evidence="4 7" id="KW-0418">Kinase</keyword>
<dbReference type="InterPro" id="IPR028586">
    <property type="entry name" value="AK3/Ak4_mitochondrial"/>
</dbReference>
<dbReference type="GO" id="GO:0004017">
    <property type="term" value="F:AMP kinase activity"/>
    <property type="evidence" value="ECO:0007669"/>
    <property type="project" value="InterPro"/>
</dbReference>
<keyword evidence="6 7" id="KW-0342">GTP-binding</keyword>
<dbReference type="InterPro" id="IPR033690">
    <property type="entry name" value="Adenylat_kinase_CS"/>
</dbReference>
<comment type="subunit">
    <text evidence="7">Monomer.</text>
</comment>
<dbReference type="Pfam" id="PF00406">
    <property type="entry name" value="ADK"/>
    <property type="match status" value="1"/>
</dbReference>
<keyword evidence="10" id="KW-1185">Reference proteome</keyword>
<comment type="subcellular location">
    <subcellularLocation>
        <location evidence="1 7">Mitochondrion matrix</location>
    </subcellularLocation>
</comment>
<dbReference type="EMBL" id="BMAO01022403">
    <property type="protein sequence ID" value="GFQ81698.1"/>
    <property type="molecule type" value="Genomic_DNA"/>
</dbReference>
<evidence type="ECO:0000256" key="5">
    <source>
        <dbReference type="ARBA" id="ARBA00023128"/>
    </source>
</evidence>
<dbReference type="InterPro" id="IPR007862">
    <property type="entry name" value="Adenylate_kinase_lid-dom"/>
</dbReference>
<dbReference type="GO" id="GO:0006172">
    <property type="term" value="P:ADP biosynthetic process"/>
    <property type="evidence" value="ECO:0007669"/>
    <property type="project" value="UniProtKB-UniRule"/>
</dbReference>
<dbReference type="PRINTS" id="PR00094">
    <property type="entry name" value="ADENYLTKNASE"/>
</dbReference>
<sequence length="217" mass="24752">MANFLRFVIMGPPGSGKGTISSRIVKNFNLSYLASGDILRSHIARNTDKGKEAKKFIEMGQLVPDELVTNLILEQLDSLSKCSWLLDGFPRTVKQAKDLTEKHNITLAINLAVPDEVIISRLKGRWLHPASGRIYNTDFNPPKVHGIDDITGEKLIQREDDKPDIVLARLLHYKEGNTPVLEYFRKKSILREFSGKESNEIWPRVKLCLEELFRKQK</sequence>
<evidence type="ECO:0000256" key="2">
    <source>
        <dbReference type="ARBA" id="ARBA00022679"/>
    </source>
</evidence>
<evidence type="ECO:0000259" key="8">
    <source>
        <dbReference type="Pfam" id="PF05191"/>
    </source>
</evidence>